<keyword evidence="2" id="KW-1185">Reference proteome</keyword>
<organism evidence="1 2">
    <name type="scientific">Ancylostoma duodenale</name>
    <dbReference type="NCBI Taxonomy" id="51022"/>
    <lineage>
        <taxon>Eukaryota</taxon>
        <taxon>Metazoa</taxon>
        <taxon>Ecdysozoa</taxon>
        <taxon>Nematoda</taxon>
        <taxon>Chromadorea</taxon>
        <taxon>Rhabditida</taxon>
        <taxon>Rhabditina</taxon>
        <taxon>Rhabditomorpha</taxon>
        <taxon>Strongyloidea</taxon>
        <taxon>Ancylostomatidae</taxon>
        <taxon>Ancylostomatinae</taxon>
        <taxon>Ancylostoma</taxon>
    </lineage>
</organism>
<reference evidence="1 2" key="1">
    <citation type="submission" date="2013-12" db="EMBL/GenBank/DDBJ databases">
        <title>Draft genome of the parsitic nematode Ancylostoma duodenale.</title>
        <authorList>
            <person name="Mitreva M."/>
        </authorList>
    </citation>
    <scope>NUCLEOTIDE SEQUENCE [LARGE SCALE GENOMIC DNA]</scope>
    <source>
        <strain evidence="1 2">Zhejiang</strain>
    </source>
</reference>
<evidence type="ECO:0000313" key="1">
    <source>
        <dbReference type="EMBL" id="KIH50454.1"/>
    </source>
</evidence>
<dbReference type="Proteomes" id="UP000054047">
    <property type="component" value="Unassembled WGS sequence"/>
</dbReference>
<dbReference type="AlphaFoldDB" id="A0A0C2FUV5"/>
<name>A0A0C2FUV5_9BILA</name>
<gene>
    <name evidence="1" type="ORF">ANCDUO_19467</name>
</gene>
<protein>
    <submittedName>
        <fullName evidence="1">Uncharacterized protein</fullName>
    </submittedName>
</protein>
<sequence length="70" mass="7962">SMRERSGSISTARAMLPLCPSLMPSQVSVIRKSWRHINTKGLITVLSRVFQREIEEFWACGPFVWAKVKG</sequence>
<dbReference type="OrthoDB" id="5859312at2759"/>
<feature type="non-terminal residue" evidence="1">
    <location>
        <position position="1"/>
    </location>
</feature>
<evidence type="ECO:0000313" key="2">
    <source>
        <dbReference type="Proteomes" id="UP000054047"/>
    </source>
</evidence>
<accession>A0A0C2FUV5</accession>
<dbReference type="EMBL" id="KN749679">
    <property type="protein sequence ID" value="KIH50454.1"/>
    <property type="molecule type" value="Genomic_DNA"/>
</dbReference>
<proteinExistence type="predicted"/>